<accession>A0A6N1NV20</accession>
<reference evidence="1" key="1">
    <citation type="submission" date="2017-06" db="EMBL/GenBank/DDBJ databases">
        <authorList>
            <person name="Assis F.L."/>
            <person name="Abrahao J.S."/>
            <person name="Silva L."/>
            <person name="Khalil J.B."/>
            <person name="Rodrigues R."/>
            <person name="Silva L.S."/>
            <person name="Boratto P."/>
            <person name="Andrade M."/>
            <person name="Kroon E.G."/>
            <person name="Ribeiro B."/>
            <person name="Bergier I."/>
            <person name="Seligmann H."/>
            <person name="Ghigo E."/>
            <person name="Colson P."/>
            <person name="Levasseur A."/>
            <person name="Raoult D."/>
            <person name="Scola B.L."/>
        </authorList>
    </citation>
    <scope>NUCLEOTIDE SEQUENCE</scope>
    <source>
        <strain evidence="1">Deep ocean</strain>
    </source>
</reference>
<reference evidence="1" key="2">
    <citation type="journal article" date="2018" name="Nat. Commun.">
        <title>Tailed giant Tupanvirus possesses the most complete translational apparatus of the known virosphere.</title>
        <authorList>
            <person name="Abrahao J."/>
            <person name="Silva L."/>
            <person name="Silva L.S."/>
            <person name="Khalil J.Y.B."/>
            <person name="Rodrigues R."/>
            <person name="Arantes T."/>
            <person name="Assis F."/>
            <person name="Boratto P."/>
            <person name="Andrade M."/>
            <person name="Kroon E.G."/>
            <person name="Ribeiro B."/>
            <person name="Bergier I."/>
            <person name="Seligmann H."/>
            <person name="Ghigo E."/>
            <person name="Colson P."/>
            <person name="Levasseur A."/>
            <person name="Kroemer G."/>
            <person name="Raoult D."/>
            <person name="La Scola B."/>
        </authorList>
    </citation>
    <scope>NUCLEOTIDE SEQUENCE [LARGE SCALE GENOMIC DNA]</scope>
    <source>
        <strain evidence="1">Deep ocean</strain>
    </source>
</reference>
<dbReference type="KEGG" id="vg:80516866"/>
<dbReference type="GeneID" id="80516866"/>
<dbReference type="RefSeq" id="YP_010780175.1">
    <property type="nucleotide sequence ID" value="NC_075038.1"/>
</dbReference>
<protein>
    <submittedName>
        <fullName evidence="1">Putative ORFan</fullName>
    </submittedName>
</protein>
<organism evidence="1">
    <name type="scientific">Tupanvirus deep ocean</name>
    <dbReference type="NCBI Taxonomy" id="2126984"/>
    <lineage>
        <taxon>Viruses</taxon>
        <taxon>Varidnaviria</taxon>
        <taxon>Bamfordvirae</taxon>
        <taxon>Nucleocytoviricota</taxon>
        <taxon>Megaviricetes</taxon>
        <taxon>Imitervirales</taxon>
        <taxon>Mimiviridae</taxon>
        <taxon>Megamimivirinae</taxon>
        <taxon>Tupanvirus</taxon>
        <taxon>Tupanvirus altamarinense</taxon>
    </lineage>
</organism>
<sequence>MIGIMVSVNYYDKLPYIIDNVKFNKSDATNAPKK</sequence>
<dbReference type="EMBL" id="MF405918">
    <property type="protein sequence ID" value="QKU33571.1"/>
    <property type="molecule type" value="Genomic_DNA"/>
</dbReference>
<proteinExistence type="predicted"/>
<evidence type="ECO:0000313" key="1">
    <source>
        <dbReference type="EMBL" id="QKU33571.1"/>
    </source>
</evidence>
<name>A0A6N1NV20_9VIRU</name>